<reference evidence="11 14" key="1">
    <citation type="journal article" date="2015" name="ISME J.">
        <title>Elemental sulfur and acetate can support life of a novel strictly anaerobic haloarchaeon.</title>
        <authorList>
            <person name="Sorokin D.Y."/>
            <person name="Kublanov I.V."/>
            <person name="Gavrilov S.N."/>
            <person name="Rojo D."/>
            <person name="Roman P."/>
            <person name="Golyshin P.N."/>
            <person name="Slepak V.Z."/>
            <person name="Smedile F."/>
            <person name="Ferrer M."/>
            <person name="Messina E."/>
            <person name="La Cono V."/>
            <person name="Yakimov M.M."/>
        </authorList>
    </citation>
    <scope>NUCLEOTIDE SEQUENCE [LARGE SCALE GENOMIC DNA]</scope>
    <source>
        <strain evidence="11 14">HSR2</strain>
    </source>
</reference>
<evidence type="ECO:0000313" key="11">
    <source>
        <dbReference type="EMBL" id="AKH98276.1"/>
    </source>
</evidence>
<evidence type="ECO:0000256" key="1">
    <source>
        <dbReference type="ARBA" id="ARBA00004496"/>
    </source>
</evidence>
<dbReference type="GO" id="GO:0005737">
    <property type="term" value="C:cytoplasm"/>
    <property type="evidence" value="ECO:0007669"/>
    <property type="project" value="UniProtKB-SubCell"/>
</dbReference>
<evidence type="ECO:0000256" key="8">
    <source>
        <dbReference type="ARBA" id="ARBA00030468"/>
    </source>
</evidence>
<reference evidence="13" key="2">
    <citation type="submission" date="2015-05" db="EMBL/GenBank/DDBJ databases">
        <title>Complete genome sequence of Halanaeroarchaeum sulfurireducens type strain M27-SA2, a sulfate-reducer haloarchaeon from marine anoxic lake Medee.</title>
        <authorList>
            <person name="Messina E."/>
            <person name="Kublanov I.V."/>
            <person name="Toshchakov S."/>
            <person name="Arcadi E."/>
            <person name="La Spada G."/>
            <person name="La Cono V."/>
            <person name="Yakimov M.M."/>
        </authorList>
    </citation>
    <scope>NUCLEOTIDE SEQUENCE [LARGE SCALE GENOMIC DNA]</scope>
    <source>
        <strain evidence="13">M27-SA2</strain>
    </source>
</reference>
<dbReference type="HAMAP" id="MF_00486">
    <property type="entry name" value="McH"/>
    <property type="match status" value="1"/>
</dbReference>
<dbReference type="KEGG" id="hsf:HLASA_1791"/>
<evidence type="ECO:0000256" key="7">
    <source>
        <dbReference type="ARBA" id="ARBA00022801"/>
    </source>
</evidence>
<keyword evidence="14" id="KW-1185">Reference proteome</keyword>
<dbReference type="KEGG" id="hsu:HLASF_1805"/>
<evidence type="ECO:0000313" key="14">
    <source>
        <dbReference type="Proteomes" id="UP000069906"/>
    </source>
</evidence>
<dbReference type="Gene3D" id="3.30.1030.10">
    <property type="entry name" value="Methenyltetrahydromethanopterin Cyclohydrolase, Chain A, domain 2"/>
    <property type="match status" value="1"/>
</dbReference>
<dbReference type="GO" id="GO:0006730">
    <property type="term" value="P:one-carbon metabolic process"/>
    <property type="evidence" value="ECO:0007669"/>
    <property type="project" value="UniProtKB-UniRule"/>
</dbReference>
<keyword evidence="7 10" id="KW-0378">Hydrolase</keyword>
<keyword evidence="5 10" id="KW-0963">Cytoplasm</keyword>
<dbReference type="PATRIC" id="fig|1604004.4.peg.1886"/>
<accession>A0A0F7PAS2</accession>
<evidence type="ECO:0000256" key="2">
    <source>
        <dbReference type="ARBA" id="ARBA00006902"/>
    </source>
</evidence>
<dbReference type="Proteomes" id="UP000060390">
    <property type="component" value="Chromosome"/>
</dbReference>
<dbReference type="Pfam" id="PF02289">
    <property type="entry name" value="MCH"/>
    <property type="match status" value="1"/>
</dbReference>
<dbReference type="NCBIfam" id="TIGR03120">
    <property type="entry name" value="one_C_mch"/>
    <property type="match status" value="1"/>
</dbReference>
<evidence type="ECO:0000256" key="3">
    <source>
        <dbReference type="ARBA" id="ARBA00012765"/>
    </source>
</evidence>
<evidence type="ECO:0000256" key="9">
    <source>
        <dbReference type="ARBA" id="ARBA00048684"/>
    </source>
</evidence>
<dbReference type="STRING" id="1604004.HLASA_1791"/>
<sequence length="310" mass="32523">MDSLNRMAIELADEALDFAEELGVGAFELDDGATVIDFGIDFPGGIEAGLLLAELQTAGLATVQTRMDTVAGAPMPHVELATDRPDLALLGSQKAGWELAVDEFEGLGSGPARALVAEEPEFRAIEYTDAFDLTVLAVETDRLPTAAVADEVASRAGVNPEGVYLAAFPSASLAGSVSIAARAAELAVFRLFELGYNPTNVLTASGSAPVAPIPATEEAAMARTNDAIAYGGQAHLTVREDADVFEDLPSTATDEYGTPFLEIFEEVDWDMHEVDPGVFAPAQATVDVVGGPTYALGERNEERLAESFGL</sequence>
<evidence type="ECO:0000313" key="13">
    <source>
        <dbReference type="Proteomes" id="UP000060390"/>
    </source>
</evidence>
<dbReference type="HOGENOM" id="CLU_876031_0_0_2"/>
<comment type="catalytic activity">
    <reaction evidence="9 10">
        <text>5,10-methenyl-5,6,7,8-tetrahydromethanopterin + H2O = N(5)-formyl-5,6,7,8-tetrahydromethanopterin + H(+)</text>
        <dbReference type="Rhea" id="RHEA:19053"/>
        <dbReference type="ChEBI" id="CHEBI:15377"/>
        <dbReference type="ChEBI" id="CHEBI:15378"/>
        <dbReference type="ChEBI" id="CHEBI:58018"/>
        <dbReference type="ChEBI" id="CHEBI:58337"/>
        <dbReference type="EC" id="3.5.4.27"/>
    </reaction>
</comment>
<dbReference type="RefSeq" id="WP_050048949.1">
    <property type="nucleotide sequence ID" value="NZ_CP008874.1"/>
</dbReference>
<reference evidence="12 13" key="3">
    <citation type="journal article" date="2016" name="Stand. Genomic Sci.">
        <title>Complete genome sequence of 'Halanaeroarchaeum sulfurireducens' M27-SA2, a sulfur-reducing and acetate-oxidizing haloarchaeon from the deep-sea hypersaline anoxic lake Medee.</title>
        <authorList>
            <person name="Messina E."/>
            <person name="Sorokin D.Y."/>
            <person name="Kublanov I.V."/>
            <person name="Toshchakov S."/>
            <person name="Lopatina A."/>
            <person name="Arcadi E."/>
            <person name="Smedile F."/>
            <person name="La Spada G."/>
            <person name="La Cono V."/>
            <person name="Yakimov M.M."/>
        </authorList>
    </citation>
    <scope>NUCLEOTIDE SEQUENCE [LARGE SCALE GENOMIC DNA]</scope>
    <source>
        <strain evidence="12 13">M27-SA2</strain>
    </source>
</reference>
<dbReference type="SUPFAM" id="SSF56199">
    <property type="entry name" value="Methenyltetrahydromethanopterin cyclohydrolase"/>
    <property type="match status" value="1"/>
</dbReference>
<protein>
    <recommendedName>
        <fullName evidence="4 10">Methenyltetrahydromethanopterin cyclohydrolase</fullName>
        <ecNumber evidence="3 10">3.5.4.27</ecNumber>
    </recommendedName>
    <alternativeName>
        <fullName evidence="8 10">Methenyl-H4MPT cyclohydrolase</fullName>
    </alternativeName>
</protein>
<dbReference type="InterPro" id="IPR003209">
    <property type="entry name" value="METHMP_CycHdrlase"/>
</dbReference>
<evidence type="ECO:0000256" key="5">
    <source>
        <dbReference type="ARBA" id="ARBA00022490"/>
    </source>
</evidence>
<dbReference type="EMBL" id="CP011564">
    <property type="protein sequence ID" value="ALG82670.1"/>
    <property type="molecule type" value="Genomic_DNA"/>
</dbReference>
<dbReference type="GeneID" id="26011126"/>
<proteinExistence type="inferred from homology"/>
<dbReference type="EC" id="3.5.4.27" evidence="3 10"/>
<keyword evidence="6 10" id="KW-0554">One-carbon metabolism</keyword>
<dbReference type="GO" id="GO:0018759">
    <property type="term" value="F:methenyltetrahydromethanopterin cyclohydrolase activity"/>
    <property type="evidence" value="ECO:0007669"/>
    <property type="project" value="UniProtKB-UniRule"/>
</dbReference>
<dbReference type="OrthoDB" id="105468at2157"/>
<evidence type="ECO:0000256" key="6">
    <source>
        <dbReference type="ARBA" id="ARBA00022563"/>
    </source>
</evidence>
<evidence type="ECO:0000256" key="4">
    <source>
        <dbReference type="ARBA" id="ARBA00020597"/>
    </source>
</evidence>
<gene>
    <name evidence="10" type="primary">mch</name>
    <name evidence="12" type="ORF">HLASA_1791</name>
    <name evidence="11" type="ORF">HLASF_1805</name>
</gene>
<comment type="subcellular location">
    <subcellularLocation>
        <location evidence="1 10">Cytoplasm</location>
    </subcellularLocation>
</comment>
<dbReference type="Proteomes" id="UP000069906">
    <property type="component" value="Chromosome"/>
</dbReference>
<comment type="similarity">
    <text evidence="2 10">Belongs to the MCH family.</text>
</comment>
<dbReference type="EMBL" id="CP008874">
    <property type="protein sequence ID" value="AKH98276.1"/>
    <property type="molecule type" value="Genomic_DNA"/>
</dbReference>
<organism evidence="11 14">
    <name type="scientific">Halanaeroarchaeum sulfurireducens</name>
    <dbReference type="NCBI Taxonomy" id="1604004"/>
    <lineage>
        <taxon>Archaea</taxon>
        <taxon>Methanobacteriati</taxon>
        <taxon>Methanobacteriota</taxon>
        <taxon>Stenosarchaea group</taxon>
        <taxon>Halobacteria</taxon>
        <taxon>Halobacteriales</taxon>
        <taxon>Halobacteriaceae</taxon>
        <taxon>Halanaeroarchaeum</taxon>
    </lineage>
</organism>
<name>A0A0F7PAS2_9EURY</name>
<evidence type="ECO:0000313" key="12">
    <source>
        <dbReference type="EMBL" id="ALG82670.1"/>
    </source>
</evidence>
<comment type="function">
    <text evidence="10">Catalyzes the hydrolysis of methenyl-H(4)MPT(+) to 5-formyl-H(4)MPT.</text>
</comment>
<dbReference type="AlphaFoldDB" id="A0A0F7PAS2"/>
<evidence type="ECO:0000256" key="10">
    <source>
        <dbReference type="HAMAP-Rule" id="MF_00486"/>
    </source>
</evidence>
<dbReference type="Gene3D" id="3.10.340.11">
    <property type="entry name" value="Methenyltetrahydromethanopterin Cyclohydrolase, Chain A, domain 1"/>
    <property type="match status" value="1"/>
</dbReference>